<dbReference type="Gene3D" id="1.10.8.60">
    <property type="match status" value="1"/>
</dbReference>
<organism evidence="10 11">
    <name type="scientific">Mycoplasmopsis maculosa</name>
    <dbReference type="NCBI Taxonomy" id="114885"/>
    <lineage>
        <taxon>Bacteria</taxon>
        <taxon>Bacillati</taxon>
        <taxon>Mycoplasmatota</taxon>
        <taxon>Mycoplasmoidales</taxon>
        <taxon>Metamycoplasmataceae</taxon>
        <taxon>Mycoplasmopsis</taxon>
    </lineage>
</organism>
<dbReference type="Pfam" id="PF05362">
    <property type="entry name" value="Lon_C"/>
    <property type="match status" value="1"/>
</dbReference>
<dbReference type="GO" id="GO:0030163">
    <property type="term" value="P:protein catabolic process"/>
    <property type="evidence" value="ECO:0007669"/>
    <property type="project" value="InterPro"/>
</dbReference>
<dbReference type="KEGG" id="mmau:NCTC10168_00112"/>
<evidence type="ECO:0000256" key="4">
    <source>
        <dbReference type="ARBA" id="ARBA00022825"/>
    </source>
</evidence>
<keyword evidence="3 7" id="KW-0378">Hydrolase</keyword>
<dbReference type="Gene3D" id="1.20.58.1480">
    <property type="match status" value="1"/>
</dbReference>
<dbReference type="EMBL" id="LR215037">
    <property type="protein sequence ID" value="VEU75198.1"/>
    <property type="molecule type" value="Genomic_DNA"/>
</dbReference>
<dbReference type="InterPro" id="IPR003959">
    <property type="entry name" value="ATPase_AAA_core"/>
</dbReference>
<dbReference type="InterPro" id="IPR054594">
    <property type="entry name" value="Lon_lid"/>
</dbReference>
<dbReference type="EC" id="3.4.21.53" evidence="7"/>
<evidence type="ECO:0000313" key="10">
    <source>
        <dbReference type="EMBL" id="VEU75198.1"/>
    </source>
</evidence>
<comment type="catalytic activity">
    <reaction evidence="7">
        <text>Hydrolysis of proteins in presence of ATP.</text>
        <dbReference type="EC" id="3.4.21.53"/>
    </reaction>
</comment>
<dbReference type="Pfam" id="PF22667">
    <property type="entry name" value="Lon_lid"/>
    <property type="match status" value="1"/>
</dbReference>
<evidence type="ECO:0000256" key="8">
    <source>
        <dbReference type="SAM" id="Coils"/>
    </source>
</evidence>
<dbReference type="SUPFAM" id="SSF52540">
    <property type="entry name" value="P-loop containing nucleoside triphosphate hydrolases"/>
    <property type="match status" value="1"/>
</dbReference>
<dbReference type="PANTHER" id="PTHR10046">
    <property type="entry name" value="ATP DEPENDENT LON PROTEASE FAMILY MEMBER"/>
    <property type="match status" value="1"/>
</dbReference>
<name>A0A449B3T1_9BACT</name>
<sequence length="1007" mass="115168">MAKKEQNKEIVTNKVLFSNITFFENFQKETNMINDLSINGFVLFEGATTKIKLKPFGNFNKKWILSAKDKIDTNQAIKEQIFVIYGTAPEPTESQEENYDKYYKTLKLKNISSGISTLAEITKVEELNENEYVLTLRGLGKYELVSYSVDKNKEKDSEELTRLFDIDNFSFKKVNFDELLPGEDNENLEKLEKLIEKTIKTNTLNKIFIYYQFLSGYSTEEIANWGSKMSNHSSFINSDINFESVNPTTIFIKTILTIFPLTPLHAFDVFVRNNVKDLMRSYYAIFSSIINSFHTFIKYNKGQEEIKEDLKKIIKIIEETDFYKDQKSKFTEVELKLIESVSEKEMQNWIEESEYDFDSLKEFLKLASIATNQANKENDIVDDILFDNKSNLTENDIEKEINKKIKDNLDKQQREFLLREKMKAIKESLSENESDEEEDEEYIKTLKDPVLKNIYPESVVKLIKSENEKLKNMMSASPDANITSTYISQLKKLPWRKVEVESLDIKRARKVLEKNHYGLKEVKERIIEYLSLIINHKNINKEQKEKELINIEDNKQIDLSLFKENNKDKIQKTFNNVPILTLVGPPGTGKTSLARAIAEALNKSYVKISLGGVHDESEIRGHRKTYVGAMPGKIIKAIQRSGVSNPLILLDEIDKMASDIKGDPASAMLEVLDPEQNTKFQDNYIEHEYDLSKVLFIATANYYESIPAPLLDRVEIIELNSYTINEKIKIAKEHLVDAVIEQAGLNKDLFLINDESLEYIIKHYTAEAGVRGLKRALDKIARKIVTKIVDGQKFDKYEITIEEIKELLGTPKFTENEDDKKPAIGSVNGLAYTSIGGTTLSIEVSTFKSKNSGIRLTGSLKEVMQESAKIALSYVRSNADKFDIKDFEFDENEIHVHVPEGAVPKDGPSAGVTFTTALISALSKKPVSPEVAMTGEITLRGKVLEIGGLKEKSFAAYKKGVKKVFIPKANEKNLKDIPEEVKKQIKFIPVSSYDEIYEVLFKNTKKQ</sequence>
<keyword evidence="11" id="KW-1185">Reference proteome</keyword>
<feature type="coiled-coil region" evidence="8">
    <location>
        <begin position="395"/>
        <end position="438"/>
    </location>
</feature>
<keyword evidence="6" id="KW-0346">Stress response</keyword>
<dbReference type="InterPro" id="IPR003593">
    <property type="entry name" value="AAA+_ATPase"/>
</dbReference>
<dbReference type="SMART" id="SM00382">
    <property type="entry name" value="AAA"/>
    <property type="match status" value="1"/>
</dbReference>
<evidence type="ECO:0000256" key="5">
    <source>
        <dbReference type="ARBA" id="ARBA00022840"/>
    </source>
</evidence>
<keyword evidence="2" id="KW-0547">Nucleotide-binding</keyword>
<dbReference type="Gene3D" id="3.40.50.300">
    <property type="entry name" value="P-loop containing nucleotide triphosphate hydrolases"/>
    <property type="match status" value="1"/>
</dbReference>
<dbReference type="Gene3D" id="3.30.230.10">
    <property type="match status" value="1"/>
</dbReference>
<evidence type="ECO:0000256" key="3">
    <source>
        <dbReference type="ARBA" id="ARBA00022801"/>
    </source>
</evidence>
<feature type="domain" description="Lon proteolytic" evidence="9">
    <location>
        <begin position="821"/>
        <end position="1003"/>
    </location>
</feature>
<accession>A0A449B3T1</accession>
<feature type="active site" evidence="7">
    <location>
        <position position="909"/>
    </location>
</feature>
<keyword evidence="1 7" id="KW-0645">Protease</keyword>
<keyword evidence="5" id="KW-0067">ATP-binding</keyword>
<protein>
    <recommendedName>
        <fullName evidence="7">endopeptidase La</fullName>
        <ecNumber evidence="7">3.4.21.53</ecNumber>
    </recommendedName>
</protein>
<dbReference type="InterPro" id="IPR008269">
    <property type="entry name" value="Lon_proteolytic"/>
</dbReference>
<dbReference type="GO" id="GO:0005524">
    <property type="term" value="F:ATP binding"/>
    <property type="evidence" value="ECO:0007669"/>
    <property type="project" value="UniProtKB-KW"/>
</dbReference>
<dbReference type="InterPro" id="IPR027417">
    <property type="entry name" value="P-loop_NTPase"/>
</dbReference>
<comment type="similarity">
    <text evidence="7">Belongs to the peptidase S16 family.</text>
</comment>
<dbReference type="Pfam" id="PF00004">
    <property type="entry name" value="AAA"/>
    <property type="match status" value="1"/>
</dbReference>
<dbReference type="PRINTS" id="PR00830">
    <property type="entry name" value="ENDOLAPTASE"/>
</dbReference>
<dbReference type="InterPro" id="IPR020568">
    <property type="entry name" value="Ribosomal_Su5_D2-typ_SF"/>
</dbReference>
<evidence type="ECO:0000256" key="6">
    <source>
        <dbReference type="ARBA" id="ARBA00023016"/>
    </source>
</evidence>
<dbReference type="InterPro" id="IPR014721">
    <property type="entry name" value="Ribsml_uS5_D2-typ_fold_subgr"/>
</dbReference>
<reference evidence="10 11" key="1">
    <citation type="submission" date="2019-01" db="EMBL/GenBank/DDBJ databases">
        <authorList>
            <consortium name="Pathogen Informatics"/>
        </authorList>
    </citation>
    <scope>NUCLEOTIDE SEQUENCE [LARGE SCALE GENOMIC DNA]</scope>
    <source>
        <strain evidence="10 11">NCTC10168</strain>
    </source>
</reference>
<dbReference type="SUPFAM" id="SSF54211">
    <property type="entry name" value="Ribosomal protein S5 domain 2-like"/>
    <property type="match status" value="1"/>
</dbReference>
<dbReference type="GO" id="GO:0016887">
    <property type="term" value="F:ATP hydrolysis activity"/>
    <property type="evidence" value="ECO:0007669"/>
    <property type="project" value="InterPro"/>
</dbReference>
<dbReference type="AlphaFoldDB" id="A0A449B3T1"/>
<proteinExistence type="inferred from homology"/>
<evidence type="ECO:0000256" key="2">
    <source>
        <dbReference type="ARBA" id="ARBA00022741"/>
    </source>
</evidence>
<evidence type="ECO:0000313" key="11">
    <source>
        <dbReference type="Proteomes" id="UP000290243"/>
    </source>
</evidence>
<dbReference type="NCBIfam" id="TIGR00763">
    <property type="entry name" value="lon"/>
    <property type="match status" value="1"/>
</dbReference>
<dbReference type="InterPro" id="IPR004815">
    <property type="entry name" value="Lon_bac/euk-typ"/>
</dbReference>
<feature type="active site" evidence="7">
    <location>
        <position position="952"/>
    </location>
</feature>
<evidence type="ECO:0000259" key="9">
    <source>
        <dbReference type="PROSITE" id="PS51786"/>
    </source>
</evidence>
<dbReference type="Proteomes" id="UP000290243">
    <property type="component" value="Chromosome"/>
</dbReference>
<evidence type="ECO:0000256" key="1">
    <source>
        <dbReference type="ARBA" id="ARBA00022670"/>
    </source>
</evidence>
<dbReference type="GO" id="GO:0004252">
    <property type="term" value="F:serine-type endopeptidase activity"/>
    <property type="evidence" value="ECO:0007669"/>
    <property type="project" value="UniProtKB-UniRule"/>
</dbReference>
<dbReference type="GO" id="GO:0006508">
    <property type="term" value="P:proteolysis"/>
    <property type="evidence" value="ECO:0007669"/>
    <property type="project" value="UniProtKB-KW"/>
</dbReference>
<gene>
    <name evidence="10" type="primary">MCYN0354</name>
    <name evidence="10" type="ORF">NCTC10168_00112</name>
</gene>
<keyword evidence="4 7" id="KW-0720">Serine protease</keyword>
<evidence type="ECO:0000256" key="7">
    <source>
        <dbReference type="PROSITE-ProRule" id="PRU01122"/>
    </source>
</evidence>
<dbReference type="PROSITE" id="PS51786">
    <property type="entry name" value="LON_PROTEOLYTIC"/>
    <property type="match status" value="1"/>
</dbReference>
<dbReference type="CDD" id="cd19500">
    <property type="entry name" value="RecA-like_Lon"/>
    <property type="match status" value="1"/>
</dbReference>
<keyword evidence="8" id="KW-0175">Coiled coil</keyword>
<dbReference type="GO" id="GO:0004176">
    <property type="term" value="F:ATP-dependent peptidase activity"/>
    <property type="evidence" value="ECO:0007669"/>
    <property type="project" value="UniProtKB-UniRule"/>
</dbReference>
<dbReference type="InterPro" id="IPR027065">
    <property type="entry name" value="Lon_Prtase"/>
</dbReference>